<reference evidence="2" key="1">
    <citation type="submission" date="2018-10" db="EMBL/GenBank/DDBJ databases">
        <title>Population genomic analysis revealed the cold adaptation of white poplar.</title>
        <authorList>
            <person name="Liu Y.-J."/>
        </authorList>
    </citation>
    <scope>NUCLEOTIDE SEQUENCE [LARGE SCALE GENOMIC DNA]</scope>
    <source>
        <strain evidence="2">PAL-ZL1</strain>
    </source>
</reference>
<dbReference type="PANTHER" id="PTHR21450:SF35">
    <property type="entry name" value="TRANSCRIPTION FACTOR, PUTATIVE (DUF630 AND DUF632)-RELATED"/>
    <property type="match status" value="1"/>
</dbReference>
<sequence length="131" mass="14386">MGSESSEVDKTEPLALRQEQRKFIKQAIDSRYHLAAAHVSYINSLRNIGVALRRFSEAESFMKAGLKISNNGSHASFSTAINDSVFKDNSRKAVPISYGHDALGAARSSQVKSVIPISMEEVEVPFAIVFK</sequence>
<feature type="domain" description="DUF630" evidence="1">
    <location>
        <begin position="1"/>
        <end position="59"/>
    </location>
</feature>
<evidence type="ECO:0000259" key="1">
    <source>
        <dbReference type="Pfam" id="PF04783"/>
    </source>
</evidence>
<dbReference type="AlphaFoldDB" id="A0A4U5PL46"/>
<dbReference type="PANTHER" id="PTHR21450">
    <property type="entry name" value="PROTEIN ALTERED PHOSPHATE STARVATION RESPONSE 1"/>
    <property type="match status" value="1"/>
</dbReference>
<evidence type="ECO:0000313" key="2">
    <source>
        <dbReference type="EMBL" id="TKR97599.1"/>
    </source>
</evidence>
<name>A0A4U5PL46_POPAL</name>
<gene>
    <name evidence="2" type="ORF">D5086_0000212440</name>
</gene>
<dbReference type="Pfam" id="PF04783">
    <property type="entry name" value="DUF630"/>
    <property type="match status" value="1"/>
</dbReference>
<comment type="caution">
    <text evidence="2">The sequence shown here is derived from an EMBL/GenBank/DDBJ whole genome shotgun (WGS) entry which is preliminary data.</text>
</comment>
<protein>
    <recommendedName>
        <fullName evidence="1">DUF630 domain-containing protein</fullName>
    </recommendedName>
</protein>
<dbReference type="STRING" id="43335.A0A4U5PL46"/>
<dbReference type="InterPro" id="IPR006868">
    <property type="entry name" value="DUF630"/>
</dbReference>
<accession>A0A4U5PL46</accession>
<proteinExistence type="predicted"/>
<organism evidence="2">
    <name type="scientific">Populus alba</name>
    <name type="common">White poplar</name>
    <dbReference type="NCBI Taxonomy" id="43335"/>
    <lineage>
        <taxon>Eukaryota</taxon>
        <taxon>Viridiplantae</taxon>
        <taxon>Streptophyta</taxon>
        <taxon>Embryophyta</taxon>
        <taxon>Tracheophyta</taxon>
        <taxon>Spermatophyta</taxon>
        <taxon>Magnoliopsida</taxon>
        <taxon>eudicotyledons</taxon>
        <taxon>Gunneridae</taxon>
        <taxon>Pentapetalae</taxon>
        <taxon>rosids</taxon>
        <taxon>fabids</taxon>
        <taxon>Malpighiales</taxon>
        <taxon>Salicaceae</taxon>
        <taxon>Saliceae</taxon>
        <taxon>Populus</taxon>
    </lineage>
</organism>
<dbReference type="EMBL" id="RCHU01000718">
    <property type="protein sequence ID" value="TKR97599.1"/>
    <property type="molecule type" value="Genomic_DNA"/>
</dbReference>